<proteinExistence type="predicted"/>
<protein>
    <submittedName>
        <fullName evidence="3">Uncharacterized protein</fullName>
    </submittedName>
</protein>
<comment type="caution">
    <text evidence="3">The sequence shown here is derived from an EMBL/GenBank/DDBJ whole genome shotgun (WGS) entry which is preliminary data.</text>
</comment>
<accession>A0A8B3RZ75</accession>
<evidence type="ECO:0000313" key="3">
    <source>
        <dbReference type="EMBL" id="RZB28935.1"/>
    </source>
</evidence>
<evidence type="ECO:0000256" key="2">
    <source>
        <dbReference type="SAM" id="MobiDB-lite"/>
    </source>
</evidence>
<feature type="coiled-coil region" evidence="1">
    <location>
        <begin position="28"/>
        <end position="57"/>
    </location>
</feature>
<name>A0A8B3RZ75_9EURY</name>
<feature type="region of interest" description="Disordered" evidence="2">
    <location>
        <begin position="1"/>
        <end position="26"/>
    </location>
</feature>
<sequence length="57" mass="6778">MYGVILGDSKRRQKAKEDKRTPTAEQNLENIKEMLKEVNLDSEQKEAERMLKELREE</sequence>
<reference evidence="4" key="1">
    <citation type="submission" date="2019-01" db="EMBL/GenBank/DDBJ databases">
        <title>Anaerobic oxidation of ethane by archaea from a marine hydrocarbon seep.</title>
        <authorList>
            <person name="Musat F."/>
        </authorList>
    </citation>
    <scope>NUCLEOTIDE SEQUENCE [LARGE SCALE GENOMIC DNA]</scope>
</reference>
<dbReference type="Proteomes" id="UP000291831">
    <property type="component" value="Unassembled WGS sequence"/>
</dbReference>
<dbReference type="AlphaFoldDB" id="A0A8B3RZ75"/>
<dbReference type="EMBL" id="RPGO01000033">
    <property type="protein sequence ID" value="RZB28935.1"/>
    <property type="molecule type" value="Genomic_DNA"/>
</dbReference>
<organism evidence="3 4">
    <name type="scientific">Candidatus Argoarchaeum ethanivorans</name>
    <dbReference type="NCBI Taxonomy" id="2608793"/>
    <lineage>
        <taxon>Archaea</taxon>
        <taxon>Methanobacteriati</taxon>
        <taxon>Methanobacteriota</taxon>
        <taxon>Stenosarchaea group</taxon>
        <taxon>Methanomicrobia</taxon>
        <taxon>Methanosarcinales</taxon>
        <taxon>Methanosarcinales incertae sedis</taxon>
        <taxon>GOM Arc I cluster</taxon>
        <taxon>Candidatus Argoarchaeum</taxon>
    </lineage>
</organism>
<evidence type="ECO:0000313" key="4">
    <source>
        <dbReference type="Proteomes" id="UP000291831"/>
    </source>
</evidence>
<evidence type="ECO:0000256" key="1">
    <source>
        <dbReference type="SAM" id="Coils"/>
    </source>
</evidence>
<keyword evidence="1" id="KW-0175">Coiled coil</keyword>
<gene>
    <name evidence="3" type="ORF">AEth_01539</name>
</gene>